<accession>A0ACC1CEM7</accession>
<sequence length="284" mass="31263">MNRSEVNAYFQLLESVLIQDNEILPPNCVFNMDESGLQLNCHPGHVLAQKGTKAVSTVLHIIGCCNAESTFLPPACIMKGKNKKPEFEDSVASNAIAGFKATGVYPYNPGVVPDYVFIQEPAGVSTGTSVARVLPQSTSAVEDNEEAPIPGYSYEPRRDTSYSFEIVSTKPKASVNTTSMSNVSNPSTSKEVSFNKNPDYTLTRILQKISPTPQKIIQVRKRAKQIGTLLTSEEHINARKNAAEKILKKGNVKKFTKTNKEKEEAIKDTVDSVNKRKAIRRLSE</sequence>
<evidence type="ECO:0000313" key="1">
    <source>
        <dbReference type="EMBL" id="KAJ0170055.1"/>
    </source>
</evidence>
<comment type="caution">
    <text evidence="1">The sequence shown here is derived from an EMBL/GenBank/DDBJ whole genome shotgun (WGS) entry which is preliminary data.</text>
</comment>
<proteinExistence type="predicted"/>
<name>A0ACC1CEM7_9NEOP</name>
<dbReference type="EMBL" id="CM034415">
    <property type="protein sequence ID" value="KAJ0170055.1"/>
    <property type="molecule type" value="Genomic_DNA"/>
</dbReference>
<organism evidence="1 2">
    <name type="scientific">Dendrolimus kikuchii</name>
    <dbReference type="NCBI Taxonomy" id="765133"/>
    <lineage>
        <taxon>Eukaryota</taxon>
        <taxon>Metazoa</taxon>
        <taxon>Ecdysozoa</taxon>
        <taxon>Arthropoda</taxon>
        <taxon>Hexapoda</taxon>
        <taxon>Insecta</taxon>
        <taxon>Pterygota</taxon>
        <taxon>Neoptera</taxon>
        <taxon>Endopterygota</taxon>
        <taxon>Lepidoptera</taxon>
        <taxon>Glossata</taxon>
        <taxon>Ditrysia</taxon>
        <taxon>Bombycoidea</taxon>
        <taxon>Lasiocampidae</taxon>
        <taxon>Dendrolimus</taxon>
    </lineage>
</organism>
<dbReference type="Proteomes" id="UP000824533">
    <property type="component" value="Linkage Group LG29"/>
</dbReference>
<evidence type="ECO:0000313" key="2">
    <source>
        <dbReference type="Proteomes" id="UP000824533"/>
    </source>
</evidence>
<protein>
    <submittedName>
        <fullName evidence="1">Uncharacterized protein</fullName>
    </submittedName>
</protein>
<gene>
    <name evidence="1" type="ORF">K1T71_014661</name>
</gene>
<keyword evidence="2" id="KW-1185">Reference proteome</keyword>
<reference evidence="1 2" key="1">
    <citation type="journal article" date="2021" name="Front. Genet.">
        <title>Chromosome-Level Genome Assembly Reveals Significant Gene Expansion in the Toll and IMD Signaling Pathways of Dendrolimus kikuchii.</title>
        <authorList>
            <person name="Zhou J."/>
            <person name="Wu P."/>
            <person name="Xiong Z."/>
            <person name="Liu N."/>
            <person name="Zhao N."/>
            <person name="Ji M."/>
            <person name="Qiu Y."/>
            <person name="Yang B."/>
        </authorList>
    </citation>
    <scope>NUCLEOTIDE SEQUENCE [LARGE SCALE GENOMIC DNA]</scope>
    <source>
        <strain evidence="1">Ann1</strain>
    </source>
</reference>